<dbReference type="SUPFAM" id="SSF56801">
    <property type="entry name" value="Acetyl-CoA synthetase-like"/>
    <property type="match status" value="1"/>
</dbReference>
<dbReference type="Pfam" id="PF00668">
    <property type="entry name" value="Condensation"/>
    <property type="match status" value="1"/>
</dbReference>
<feature type="non-terminal residue" evidence="4">
    <location>
        <position position="812"/>
    </location>
</feature>
<dbReference type="AlphaFoldDB" id="A0A4R4YBL3"/>
<dbReference type="GO" id="GO:0005829">
    <property type="term" value="C:cytosol"/>
    <property type="evidence" value="ECO:0007669"/>
    <property type="project" value="TreeGrafter"/>
</dbReference>
<dbReference type="GO" id="GO:0008610">
    <property type="term" value="P:lipid biosynthetic process"/>
    <property type="evidence" value="ECO:0007669"/>
    <property type="project" value="UniProtKB-ARBA"/>
</dbReference>
<dbReference type="EMBL" id="SMKW01000060">
    <property type="protein sequence ID" value="TDD41244.1"/>
    <property type="molecule type" value="Genomic_DNA"/>
</dbReference>
<comment type="caution">
    <text evidence="4">The sequence shown here is derived from an EMBL/GenBank/DDBJ whole genome shotgun (WGS) entry which is preliminary data.</text>
</comment>
<dbReference type="GO" id="GO:0044550">
    <property type="term" value="P:secondary metabolite biosynthetic process"/>
    <property type="evidence" value="ECO:0007669"/>
    <property type="project" value="TreeGrafter"/>
</dbReference>
<keyword evidence="5" id="KW-1185">Reference proteome</keyword>
<evidence type="ECO:0000313" key="4">
    <source>
        <dbReference type="EMBL" id="TDD41244.1"/>
    </source>
</evidence>
<keyword evidence="1" id="KW-0472">Membrane</keyword>
<dbReference type="GO" id="GO:0043041">
    <property type="term" value="P:amino acid activation for nonribosomal peptide biosynthetic process"/>
    <property type="evidence" value="ECO:0007669"/>
    <property type="project" value="TreeGrafter"/>
</dbReference>
<dbReference type="InterPro" id="IPR001242">
    <property type="entry name" value="Condensation_dom"/>
</dbReference>
<feature type="domain" description="AMP-dependent synthetase/ligase" evidence="2">
    <location>
        <begin position="465"/>
        <end position="806"/>
    </location>
</feature>
<dbReference type="Gene3D" id="2.30.38.10">
    <property type="entry name" value="Luciferase, Domain 3"/>
    <property type="match status" value="1"/>
</dbReference>
<dbReference type="InterPro" id="IPR020845">
    <property type="entry name" value="AMP-binding_CS"/>
</dbReference>
<dbReference type="Gene3D" id="3.30.559.30">
    <property type="entry name" value="Nonribosomal peptide synthetase, condensation domain"/>
    <property type="match status" value="1"/>
</dbReference>
<keyword evidence="1" id="KW-0812">Transmembrane</keyword>
<feature type="domain" description="Condensation" evidence="3">
    <location>
        <begin position="8"/>
        <end position="445"/>
    </location>
</feature>
<gene>
    <name evidence="4" type="ORF">E1288_33020</name>
</gene>
<evidence type="ECO:0000256" key="1">
    <source>
        <dbReference type="SAM" id="Phobius"/>
    </source>
</evidence>
<evidence type="ECO:0000259" key="2">
    <source>
        <dbReference type="Pfam" id="PF00501"/>
    </source>
</evidence>
<protein>
    <submittedName>
        <fullName evidence="4">Non-ribosomal peptide synthetase</fullName>
    </submittedName>
</protein>
<dbReference type="Gene3D" id="3.30.559.10">
    <property type="entry name" value="Chloramphenicol acetyltransferase-like domain"/>
    <property type="match status" value="1"/>
</dbReference>
<keyword evidence="1" id="KW-1133">Transmembrane helix</keyword>
<feature type="transmembrane region" description="Helical" evidence="1">
    <location>
        <begin position="786"/>
        <end position="810"/>
    </location>
</feature>
<dbReference type="Proteomes" id="UP000294947">
    <property type="component" value="Unassembled WGS sequence"/>
</dbReference>
<dbReference type="SUPFAM" id="SSF52777">
    <property type="entry name" value="CoA-dependent acyltransferases"/>
    <property type="match status" value="2"/>
</dbReference>
<dbReference type="PROSITE" id="PS00455">
    <property type="entry name" value="AMP_BINDING"/>
    <property type="match status" value="1"/>
</dbReference>
<dbReference type="GO" id="GO:0003824">
    <property type="term" value="F:catalytic activity"/>
    <property type="evidence" value="ECO:0007669"/>
    <property type="project" value="InterPro"/>
</dbReference>
<dbReference type="Pfam" id="PF00501">
    <property type="entry name" value="AMP-binding"/>
    <property type="match status" value="1"/>
</dbReference>
<dbReference type="GO" id="GO:0031177">
    <property type="term" value="F:phosphopantetheine binding"/>
    <property type="evidence" value="ECO:0007669"/>
    <property type="project" value="TreeGrafter"/>
</dbReference>
<accession>A0A4R4YBL3</accession>
<dbReference type="PANTHER" id="PTHR45527:SF1">
    <property type="entry name" value="FATTY ACID SYNTHASE"/>
    <property type="match status" value="1"/>
</dbReference>
<name>A0A4R4YBL3_9PSEU</name>
<dbReference type="InterPro" id="IPR023213">
    <property type="entry name" value="CAT-like_dom_sf"/>
</dbReference>
<proteinExistence type="predicted"/>
<dbReference type="RefSeq" id="WP_165968391.1">
    <property type="nucleotide sequence ID" value="NZ_SMKW01000060.1"/>
</dbReference>
<organism evidence="4 5">
    <name type="scientific">Saccharopolyspora elongata</name>
    <dbReference type="NCBI Taxonomy" id="2530387"/>
    <lineage>
        <taxon>Bacteria</taxon>
        <taxon>Bacillati</taxon>
        <taxon>Actinomycetota</taxon>
        <taxon>Actinomycetes</taxon>
        <taxon>Pseudonocardiales</taxon>
        <taxon>Pseudonocardiaceae</taxon>
        <taxon>Saccharopolyspora</taxon>
    </lineage>
</organism>
<evidence type="ECO:0000313" key="5">
    <source>
        <dbReference type="Proteomes" id="UP000294947"/>
    </source>
</evidence>
<dbReference type="Gene3D" id="3.40.50.980">
    <property type="match status" value="2"/>
</dbReference>
<reference evidence="4 5" key="1">
    <citation type="submission" date="2019-03" db="EMBL/GenBank/DDBJ databases">
        <title>Draft genome sequences of novel Actinobacteria.</title>
        <authorList>
            <person name="Sahin N."/>
            <person name="Ay H."/>
            <person name="Saygin H."/>
        </authorList>
    </citation>
    <scope>NUCLEOTIDE SEQUENCE [LARGE SCALE GENOMIC DNA]</scope>
    <source>
        <strain evidence="4 5">7K502</strain>
    </source>
</reference>
<dbReference type="InterPro" id="IPR000873">
    <property type="entry name" value="AMP-dep_synth/lig_dom"/>
</dbReference>
<dbReference type="PANTHER" id="PTHR45527">
    <property type="entry name" value="NONRIBOSOMAL PEPTIDE SYNTHETASE"/>
    <property type="match status" value="1"/>
</dbReference>
<dbReference type="FunFam" id="3.40.50.980:FF:000001">
    <property type="entry name" value="Non-ribosomal peptide synthetase"/>
    <property type="match status" value="1"/>
</dbReference>
<evidence type="ECO:0000259" key="3">
    <source>
        <dbReference type="Pfam" id="PF00668"/>
    </source>
</evidence>
<dbReference type="CDD" id="cd19543">
    <property type="entry name" value="DCL_NRPS"/>
    <property type="match status" value="1"/>
</dbReference>
<sequence length="812" mass="88136">MEQPGFVDVLPLSPLQEGLLFHALHQGSGPDEYVVQVVLELDGPLRAAELRGAAEAILRRHPNLSAAFWFEGVDSPVQVIPRSVTLPWAEFDLRGRTVDEQRAERERLLLEQREAGFDLFDPPLLRFALIRLEPQRHLLVLTNHHILLDGWSYPVLFRELFQLYQSGGDDSELPRVTPYREYLAWLAGQDRQAAEDAWRRALAGLSEPTLLAPTAGPAGPGRRAQATLELPAELTADLRVLGRRRELTTGTLVQGAWAILLRSLTGRSDVVFGTTVAGRPPQLPGVESMVGLFINTVPVRVRLDPHEPLADALRRFRDEQAALVNHQHLSLTDAGRLSGHGKLFDSLVVFENYPLDTAGITPAGSELRAADIAGHDGSHYPLSLIVFPGEKIVLRLDYRSDVFGPSTVEQLLGRLGRLLEALCANPDCPVGNVDLVGDVERERLLGLNDPAVVTPSAVVPELFGRQVALRPEAIAVVSGEAELTYAELDARSNQLARHLVASGVGPERVVGLALPRSVEAVVAVLAVLKAGGAYLPIDPGNPAERVRSILRDATPVLLLTTAATRPGVEDGGTPTVVLDSPEVQQRLAAQPTAELTDAERGGALHPGQAAYVIYTSGSSGIPKGVAATHEDVVELTGDRAFDSYADARVLVHSPLAFDASTYEIWVPLLRGARLVLAPGEAVDLDAWHSTITRNRVTHAFLTTALFNHLVGERIELVSALREVWTGGEVVSTQAFRRAVETCPNTRFVHVYGPTETTTFCAYHEVRTADSIGNTVPIGRAMRNMRVYVLDGFLGLVPVGVVGELYVCLLYTP</sequence>